<dbReference type="Proteomes" id="UP000187486">
    <property type="component" value="Unassembled WGS sequence"/>
</dbReference>
<evidence type="ECO:0000256" key="2">
    <source>
        <dbReference type="ARBA" id="ARBA00022475"/>
    </source>
</evidence>
<name>A0A1R0KNL7_9PSEU</name>
<dbReference type="OrthoDB" id="3692710at2"/>
<dbReference type="Pfam" id="PF16708">
    <property type="entry name" value="LppA"/>
    <property type="match status" value="1"/>
</dbReference>
<feature type="signal peptide" evidence="7">
    <location>
        <begin position="1"/>
        <end position="24"/>
    </location>
</feature>
<dbReference type="GO" id="GO:0005886">
    <property type="term" value="C:plasma membrane"/>
    <property type="evidence" value="ECO:0007669"/>
    <property type="project" value="UniProtKB-SubCell"/>
</dbReference>
<evidence type="ECO:0000256" key="3">
    <source>
        <dbReference type="ARBA" id="ARBA00022729"/>
    </source>
</evidence>
<dbReference type="RefSeq" id="WP_076163736.1">
    <property type="nucleotide sequence ID" value="NZ_JBEZVB010000114.1"/>
</dbReference>
<evidence type="ECO:0000313" key="9">
    <source>
        <dbReference type="Proteomes" id="UP000187486"/>
    </source>
</evidence>
<evidence type="ECO:0000256" key="7">
    <source>
        <dbReference type="SAM" id="SignalP"/>
    </source>
</evidence>
<keyword evidence="6" id="KW-0449">Lipoprotein</keyword>
<dbReference type="STRING" id="76021.BS329_25305"/>
<dbReference type="Gene3D" id="3.30.2030.20">
    <property type="match status" value="1"/>
</dbReference>
<evidence type="ECO:0000256" key="6">
    <source>
        <dbReference type="ARBA" id="ARBA00023288"/>
    </source>
</evidence>
<gene>
    <name evidence="8" type="ORF">BS329_25305</name>
</gene>
<keyword evidence="3 7" id="KW-0732">Signal</keyword>
<keyword evidence="2" id="KW-1003">Cell membrane</keyword>
<dbReference type="AlphaFoldDB" id="A0A1R0KNL7"/>
<comment type="subcellular location">
    <subcellularLocation>
        <location evidence="1">Cell membrane</location>
        <topology evidence="1">Lipid-anchor</topology>
    </subcellularLocation>
</comment>
<protein>
    <recommendedName>
        <fullName evidence="10">LppA-like lipoprotein</fullName>
    </recommendedName>
</protein>
<dbReference type="EMBL" id="MQUQ01000014">
    <property type="protein sequence ID" value="OLZ48420.1"/>
    <property type="molecule type" value="Genomic_DNA"/>
</dbReference>
<reference evidence="8 9" key="1">
    <citation type="submission" date="2016-01" db="EMBL/GenBank/DDBJ databases">
        <title>Amycolatopsis coloradensis genome sequencing and assembly.</title>
        <authorList>
            <person name="Mayilraj S."/>
        </authorList>
    </citation>
    <scope>NUCLEOTIDE SEQUENCE [LARGE SCALE GENOMIC DNA]</scope>
    <source>
        <strain evidence="8 9">DSM 44225</strain>
    </source>
</reference>
<evidence type="ECO:0000256" key="4">
    <source>
        <dbReference type="ARBA" id="ARBA00023136"/>
    </source>
</evidence>
<evidence type="ECO:0000256" key="1">
    <source>
        <dbReference type="ARBA" id="ARBA00004193"/>
    </source>
</evidence>
<evidence type="ECO:0000313" key="8">
    <source>
        <dbReference type="EMBL" id="OLZ48420.1"/>
    </source>
</evidence>
<accession>A0A1R0KNL7</accession>
<proteinExistence type="predicted"/>
<evidence type="ECO:0008006" key="10">
    <source>
        <dbReference type="Google" id="ProtNLM"/>
    </source>
</evidence>
<dbReference type="InterPro" id="IPR032018">
    <property type="entry name" value="LppA/LppB/LprP"/>
</dbReference>
<keyword evidence="5" id="KW-0564">Palmitate</keyword>
<keyword evidence="4" id="KW-0472">Membrane</keyword>
<evidence type="ECO:0000256" key="5">
    <source>
        <dbReference type="ARBA" id="ARBA00023139"/>
    </source>
</evidence>
<keyword evidence="9" id="KW-1185">Reference proteome</keyword>
<dbReference type="PROSITE" id="PS51257">
    <property type="entry name" value="PROKAR_LIPOPROTEIN"/>
    <property type="match status" value="1"/>
</dbReference>
<organism evidence="8 9">
    <name type="scientific">Amycolatopsis coloradensis</name>
    <dbReference type="NCBI Taxonomy" id="76021"/>
    <lineage>
        <taxon>Bacteria</taxon>
        <taxon>Bacillati</taxon>
        <taxon>Actinomycetota</taxon>
        <taxon>Actinomycetes</taxon>
        <taxon>Pseudonocardiales</taxon>
        <taxon>Pseudonocardiaceae</taxon>
        <taxon>Amycolatopsis</taxon>
    </lineage>
</organism>
<sequence>MTHRPHALIAAVCTIGLIALSAAACSDPDASGPGKDTMPTQQQQFATLLQRPDIDQALTRHNEMRSKIRDALTRELPTPPWKDSGRGDSVGGCARSFPNIHPYDGQEVHPASWVSAIAPTPEQWTKAKTIITETAAPYGFTTVTLSSDKPGNYQFSLTDKDGAELSVGADKAFVMAITTSCHLTAEAHRRGTPRSTEPGK</sequence>
<comment type="caution">
    <text evidence="8">The sequence shown here is derived from an EMBL/GenBank/DDBJ whole genome shotgun (WGS) entry which is preliminary data.</text>
</comment>
<feature type="chain" id="PRO_5012028469" description="LppA-like lipoprotein" evidence="7">
    <location>
        <begin position="25"/>
        <end position="200"/>
    </location>
</feature>